<keyword evidence="1" id="KW-0812">Transmembrane</keyword>
<keyword evidence="1" id="KW-0472">Membrane</keyword>
<feature type="transmembrane region" description="Helical" evidence="1">
    <location>
        <begin position="58"/>
        <end position="79"/>
    </location>
</feature>
<accession>A0A836CGR3</accession>
<comment type="caution">
    <text evidence="2">The sequence shown here is derived from an EMBL/GenBank/DDBJ whole genome shotgun (WGS) entry which is preliminary data.</text>
</comment>
<keyword evidence="1" id="KW-1133">Transmembrane helix</keyword>
<dbReference type="AlphaFoldDB" id="A0A836CGR3"/>
<proteinExistence type="predicted"/>
<evidence type="ECO:0000256" key="1">
    <source>
        <dbReference type="SAM" id="Phobius"/>
    </source>
</evidence>
<evidence type="ECO:0000313" key="2">
    <source>
        <dbReference type="EMBL" id="KAG5184643.1"/>
    </source>
</evidence>
<name>A0A836CGR3_9STRA</name>
<organism evidence="2 3">
    <name type="scientific">Tribonema minus</name>
    <dbReference type="NCBI Taxonomy" id="303371"/>
    <lineage>
        <taxon>Eukaryota</taxon>
        <taxon>Sar</taxon>
        <taxon>Stramenopiles</taxon>
        <taxon>Ochrophyta</taxon>
        <taxon>PX clade</taxon>
        <taxon>Xanthophyceae</taxon>
        <taxon>Tribonematales</taxon>
        <taxon>Tribonemataceae</taxon>
        <taxon>Tribonema</taxon>
    </lineage>
</organism>
<evidence type="ECO:0000313" key="3">
    <source>
        <dbReference type="Proteomes" id="UP000664859"/>
    </source>
</evidence>
<dbReference type="Proteomes" id="UP000664859">
    <property type="component" value="Unassembled WGS sequence"/>
</dbReference>
<dbReference type="EMBL" id="JAFCMP010000157">
    <property type="protein sequence ID" value="KAG5184643.1"/>
    <property type="molecule type" value="Genomic_DNA"/>
</dbReference>
<keyword evidence="3" id="KW-1185">Reference proteome</keyword>
<gene>
    <name evidence="2" type="ORF">JKP88DRAFT_244644</name>
</gene>
<sequence length="284" mass="30977">MSAWHHAVRRCGVVVGWYGHRSGRDLQPQQQDTTPLFLPIALRAQLVGRQLELRFSQLATSCVLLVCGAVIGQLAHVVAGKSRPVMHTSRCSQCAAHDRSVPLEGPGLCVGKRCSTDTSRSSGTSATWTPAAWFHYVANCRCSTASQLDFGSPLWAGRTIPGYGFFYYMTMVAPPMLASGRLPELIFILATLAAAFTYQETWGSKWCAFGCLLSIWYLAYPGPPLPPHACAYQHAPPAYTPNRVHGMSGGKRLTSESDSEPAVWAPVRGLVPAYERFSFSTARP</sequence>
<protein>
    <submittedName>
        <fullName evidence="2">Uncharacterized protein</fullName>
    </submittedName>
</protein>
<reference evidence="2" key="1">
    <citation type="submission" date="2021-02" db="EMBL/GenBank/DDBJ databases">
        <title>First Annotated Genome of the Yellow-green Alga Tribonema minus.</title>
        <authorList>
            <person name="Mahan K.M."/>
        </authorList>
    </citation>
    <scope>NUCLEOTIDE SEQUENCE</scope>
    <source>
        <strain evidence="2">UTEX B ZZ1240</strain>
    </source>
</reference>